<comment type="similarity">
    <text evidence="9">Belongs to the mitochondrial carrier (TC 2.A.29) family.</text>
</comment>
<organism evidence="10 11">
    <name type="scientific">Apophysomyces ossiformis</name>
    <dbReference type="NCBI Taxonomy" id="679940"/>
    <lineage>
        <taxon>Eukaryota</taxon>
        <taxon>Fungi</taxon>
        <taxon>Fungi incertae sedis</taxon>
        <taxon>Mucoromycota</taxon>
        <taxon>Mucoromycotina</taxon>
        <taxon>Mucoromycetes</taxon>
        <taxon>Mucorales</taxon>
        <taxon>Mucorineae</taxon>
        <taxon>Mucoraceae</taxon>
        <taxon>Apophysomyces</taxon>
    </lineage>
</organism>
<name>A0A8H7EN94_9FUNG</name>
<dbReference type="SUPFAM" id="SSF103506">
    <property type="entry name" value="Mitochondrial carrier"/>
    <property type="match status" value="1"/>
</dbReference>
<dbReference type="GO" id="GO:0031966">
    <property type="term" value="C:mitochondrial membrane"/>
    <property type="evidence" value="ECO:0007669"/>
    <property type="project" value="UniProtKB-SubCell"/>
</dbReference>
<keyword evidence="3 8" id="KW-0812">Transmembrane</keyword>
<evidence type="ECO:0000256" key="9">
    <source>
        <dbReference type="RuleBase" id="RU000488"/>
    </source>
</evidence>
<keyword evidence="2 9" id="KW-0813">Transport</keyword>
<dbReference type="AlphaFoldDB" id="A0A8H7EN94"/>
<evidence type="ECO:0000256" key="4">
    <source>
        <dbReference type="ARBA" id="ARBA00022737"/>
    </source>
</evidence>
<dbReference type="Proteomes" id="UP000605846">
    <property type="component" value="Unassembled WGS sequence"/>
</dbReference>
<dbReference type="InterPro" id="IPR023395">
    <property type="entry name" value="MCP_dom_sf"/>
</dbReference>
<evidence type="ECO:0000313" key="10">
    <source>
        <dbReference type="EMBL" id="KAF7725346.1"/>
    </source>
</evidence>
<evidence type="ECO:0000256" key="2">
    <source>
        <dbReference type="ARBA" id="ARBA00022448"/>
    </source>
</evidence>
<evidence type="ECO:0000256" key="6">
    <source>
        <dbReference type="ARBA" id="ARBA00023128"/>
    </source>
</evidence>
<dbReference type="OrthoDB" id="18574at2759"/>
<evidence type="ECO:0000256" key="7">
    <source>
        <dbReference type="ARBA" id="ARBA00023136"/>
    </source>
</evidence>
<proteinExistence type="inferred from homology"/>
<dbReference type="GO" id="GO:0055085">
    <property type="term" value="P:transmembrane transport"/>
    <property type="evidence" value="ECO:0007669"/>
    <property type="project" value="InterPro"/>
</dbReference>
<feature type="repeat" description="Solcar" evidence="8">
    <location>
        <begin position="87"/>
        <end position="173"/>
    </location>
</feature>
<comment type="subcellular location">
    <subcellularLocation>
        <location evidence="1">Mitochondrion membrane</location>
        <topology evidence="1">Multi-pass membrane protein</topology>
    </subcellularLocation>
</comment>
<keyword evidence="6" id="KW-0496">Mitochondrion</keyword>
<comment type="caution">
    <text evidence="10">The sequence shown here is derived from an EMBL/GenBank/DDBJ whole genome shotgun (WGS) entry which is preliminary data.</text>
</comment>
<feature type="repeat" description="Solcar" evidence="8">
    <location>
        <begin position="187"/>
        <end position="284"/>
    </location>
</feature>
<gene>
    <name evidence="10" type="primary">TPC1_2</name>
    <name evidence="10" type="ORF">EC973_009686</name>
</gene>
<dbReference type="InterPro" id="IPR002067">
    <property type="entry name" value="MCP"/>
</dbReference>
<keyword evidence="7 8" id="KW-0472">Membrane</keyword>
<keyword evidence="11" id="KW-1185">Reference proteome</keyword>
<sequence>MQIRMQLQSHSTRARPVKPATFIKYSALGQALRTIWKEEGIKASPVGLYKGNLSAEYLYLSYSAVEFWAYKEFELALENMDSSQQLPKTSKAFVAGMLAGSTATTVTYPFDLLRTRFAMQGTKKYYTSILQACGLIHETEGLRGFYRGLWPAILQIMPYMGLVFASYDAIAGTFKKWRDDGTLSPSHKPMHDMISGALSGIIGKTTIYPMDVVRKRFQVQGPLRNEYVIGSIPEYSRLSWFSCLKEIAKQEGLRGWYKGLAPSLVKVAPSVAVTFVVFEQTKQGLLWLKD</sequence>
<dbReference type="EMBL" id="JABAYA010000099">
    <property type="protein sequence ID" value="KAF7725346.1"/>
    <property type="molecule type" value="Genomic_DNA"/>
</dbReference>
<evidence type="ECO:0000256" key="8">
    <source>
        <dbReference type="PROSITE-ProRule" id="PRU00282"/>
    </source>
</evidence>
<keyword evidence="4" id="KW-0677">Repeat</keyword>
<dbReference type="InterPro" id="IPR018108">
    <property type="entry name" value="MCP_transmembrane"/>
</dbReference>
<dbReference type="PROSITE" id="PS50920">
    <property type="entry name" value="SOLCAR"/>
    <property type="match status" value="2"/>
</dbReference>
<evidence type="ECO:0000256" key="1">
    <source>
        <dbReference type="ARBA" id="ARBA00004225"/>
    </source>
</evidence>
<dbReference type="PANTHER" id="PTHR24089">
    <property type="entry name" value="SOLUTE CARRIER FAMILY 25"/>
    <property type="match status" value="1"/>
</dbReference>
<keyword evidence="5" id="KW-1133">Transmembrane helix</keyword>
<evidence type="ECO:0000313" key="11">
    <source>
        <dbReference type="Proteomes" id="UP000605846"/>
    </source>
</evidence>
<evidence type="ECO:0000256" key="5">
    <source>
        <dbReference type="ARBA" id="ARBA00022989"/>
    </source>
</evidence>
<dbReference type="Pfam" id="PF00153">
    <property type="entry name" value="Mito_carr"/>
    <property type="match status" value="3"/>
</dbReference>
<dbReference type="PRINTS" id="PR00926">
    <property type="entry name" value="MITOCARRIER"/>
</dbReference>
<evidence type="ECO:0000256" key="3">
    <source>
        <dbReference type="ARBA" id="ARBA00022692"/>
    </source>
</evidence>
<accession>A0A8H7EN94</accession>
<dbReference type="Gene3D" id="1.50.40.10">
    <property type="entry name" value="Mitochondrial carrier domain"/>
    <property type="match status" value="1"/>
</dbReference>
<protein>
    <submittedName>
        <fullName evidence="10">Mitochondrial thiamine pyrophosphate transporter</fullName>
    </submittedName>
</protein>
<reference evidence="10" key="1">
    <citation type="submission" date="2020-01" db="EMBL/GenBank/DDBJ databases">
        <title>Genome Sequencing of Three Apophysomyces-Like Fungal Strains Confirms a Novel Fungal Genus in the Mucoromycota with divergent Burkholderia-like Endosymbiotic Bacteria.</title>
        <authorList>
            <person name="Stajich J.E."/>
            <person name="Macias A.M."/>
            <person name="Carter-House D."/>
            <person name="Lovett B."/>
            <person name="Kasson L.R."/>
            <person name="Berry K."/>
            <person name="Grigoriev I."/>
            <person name="Chang Y."/>
            <person name="Spatafora J."/>
            <person name="Kasson M.T."/>
        </authorList>
    </citation>
    <scope>NUCLEOTIDE SEQUENCE</scope>
    <source>
        <strain evidence="10">NRRL A-21654</strain>
    </source>
</reference>